<dbReference type="GO" id="GO:0051715">
    <property type="term" value="P:cytolysis in another organism"/>
    <property type="evidence" value="ECO:0007669"/>
    <property type="project" value="InterPro"/>
</dbReference>
<evidence type="ECO:0000256" key="2">
    <source>
        <dbReference type="ARBA" id="ARBA00004532"/>
    </source>
</evidence>
<keyword evidence="4" id="KW-1053">Target membrane</keyword>
<comment type="caution">
    <text evidence="6">The sequence shown here is derived from an EMBL/GenBank/DDBJ whole genome shotgun (WGS) entry which is preliminary data.</text>
</comment>
<dbReference type="Pfam" id="PF06369">
    <property type="entry name" value="Anemone_cytotox"/>
    <property type="match status" value="1"/>
</dbReference>
<organism evidence="6 7">
    <name type="scientific">Mugilogobius chulae</name>
    <name type="common">yellowstripe goby</name>
    <dbReference type="NCBI Taxonomy" id="88201"/>
    <lineage>
        <taxon>Eukaryota</taxon>
        <taxon>Metazoa</taxon>
        <taxon>Chordata</taxon>
        <taxon>Craniata</taxon>
        <taxon>Vertebrata</taxon>
        <taxon>Euteleostomi</taxon>
        <taxon>Actinopterygii</taxon>
        <taxon>Neopterygii</taxon>
        <taxon>Teleostei</taxon>
        <taxon>Neoteleostei</taxon>
        <taxon>Acanthomorphata</taxon>
        <taxon>Gobiaria</taxon>
        <taxon>Gobiiformes</taxon>
        <taxon>Gobioidei</taxon>
        <taxon>Gobiidae</taxon>
        <taxon>Gobionellinae</taxon>
        <taxon>Mugilogobius</taxon>
    </lineage>
</organism>
<name>A0AAW0Q4B1_9GOBI</name>
<evidence type="ECO:0000313" key="6">
    <source>
        <dbReference type="EMBL" id="KAK7939337.1"/>
    </source>
</evidence>
<dbReference type="InterPro" id="IPR015926">
    <property type="entry name" value="Cytolysin/lectin"/>
</dbReference>
<reference evidence="7" key="1">
    <citation type="submission" date="2024-04" db="EMBL/GenBank/DDBJ databases">
        <title>Salinicola lusitanus LLJ914,a marine bacterium isolated from the Okinawa Trough.</title>
        <authorList>
            <person name="Li J."/>
        </authorList>
    </citation>
    <scope>NUCLEOTIDE SEQUENCE [LARGE SCALE GENOMIC DNA]</scope>
</reference>
<dbReference type="EMBL" id="JBBPFD010000002">
    <property type="protein sequence ID" value="KAK7939337.1"/>
    <property type="molecule type" value="Genomic_DNA"/>
</dbReference>
<dbReference type="Proteomes" id="UP001460270">
    <property type="component" value="Unassembled WGS sequence"/>
</dbReference>
<dbReference type="PANTHER" id="PTHR40388:SF1">
    <property type="entry name" value="BRYOPORIN"/>
    <property type="match status" value="1"/>
</dbReference>
<dbReference type="GO" id="GO:0044218">
    <property type="term" value="C:other organism cell membrane"/>
    <property type="evidence" value="ECO:0007669"/>
    <property type="project" value="UniProtKB-KW"/>
</dbReference>
<comment type="subcellular location">
    <subcellularLocation>
        <location evidence="2">Nematocyst</location>
    </subcellularLocation>
    <subcellularLocation>
        <location evidence="1">Target cell membrane</location>
    </subcellularLocation>
</comment>
<sequence>MSVQGKSKAEKVEDACDITSNAFDGLENGLEIGHDIVKAIPTDRKCTVNIRNKTSRYILCKPRLHVESGKCLEAVPSTIDASSPGKLLFAKIPNTARGAVGVFTYDLCDNSTEKFIDRMAVMYKVPFNLTLKDIAYAVGVVDESTECNKELFQKMSKTTDPLFSREKAKGPSITHRRNVVTIRATMSDYDKSVMKIEVSEK</sequence>
<dbReference type="InterPro" id="IPR009104">
    <property type="entry name" value="Anemon_actinoporin-like"/>
</dbReference>
<dbReference type="InterPro" id="IPR050677">
    <property type="entry name" value="Actinoporin_PFT"/>
</dbReference>
<evidence type="ECO:0000256" key="4">
    <source>
        <dbReference type="ARBA" id="ARBA00023298"/>
    </source>
</evidence>
<dbReference type="Gene3D" id="2.60.270.20">
    <property type="entry name" value="Cytolysin/lectin"/>
    <property type="match status" value="1"/>
</dbReference>
<keyword evidence="5" id="KW-0166">Nematocyst</keyword>
<evidence type="ECO:0000256" key="1">
    <source>
        <dbReference type="ARBA" id="ARBA00004175"/>
    </source>
</evidence>
<dbReference type="GO" id="GO:0015267">
    <property type="term" value="F:channel activity"/>
    <property type="evidence" value="ECO:0007669"/>
    <property type="project" value="InterPro"/>
</dbReference>
<evidence type="ECO:0000256" key="5">
    <source>
        <dbReference type="ARBA" id="ARBA00023331"/>
    </source>
</evidence>
<evidence type="ECO:0000313" key="7">
    <source>
        <dbReference type="Proteomes" id="UP001460270"/>
    </source>
</evidence>
<dbReference type="GO" id="GO:0046930">
    <property type="term" value="C:pore complex"/>
    <property type="evidence" value="ECO:0007669"/>
    <property type="project" value="InterPro"/>
</dbReference>
<gene>
    <name evidence="6" type="ORF">WMY93_002663</name>
</gene>
<keyword evidence="3" id="KW-1052">Target cell membrane</keyword>
<accession>A0AAW0Q4B1</accession>
<dbReference type="GO" id="GO:0046931">
    <property type="term" value="P:pore complex assembly"/>
    <property type="evidence" value="ECO:0007669"/>
    <property type="project" value="InterPro"/>
</dbReference>
<keyword evidence="7" id="KW-1185">Reference proteome</keyword>
<proteinExistence type="predicted"/>
<evidence type="ECO:0000256" key="3">
    <source>
        <dbReference type="ARBA" id="ARBA00022537"/>
    </source>
</evidence>
<protein>
    <submittedName>
        <fullName evidence="6">Uncharacterized protein</fullName>
    </submittedName>
</protein>
<dbReference type="GO" id="GO:0006812">
    <property type="term" value="P:monoatomic cation transport"/>
    <property type="evidence" value="ECO:0007669"/>
    <property type="project" value="InterPro"/>
</dbReference>
<keyword evidence="4" id="KW-0472">Membrane</keyword>
<dbReference type="SUPFAM" id="SSF63724">
    <property type="entry name" value="Cytolysin/lectin"/>
    <property type="match status" value="1"/>
</dbReference>
<dbReference type="GO" id="GO:0042151">
    <property type="term" value="C:nematocyst"/>
    <property type="evidence" value="ECO:0007669"/>
    <property type="project" value="UniProtKB-SubCell"/>
</dbReference>
<dbReference type="PANTHER" id="PTHR40388">
    <property type="entry name" value="BRYOPORIN"/>
    <property type="match status" value="1"/>
</dbReference>
<dbReference type="AlphaFoldDB" id="A0AAW0Q4B1"/>